<feature type="compositionally biased region" description="Pro residues" evidence="1">
    <location>
        <begin position="60"/>
        <end position="72"/>
    </location>
</feature>
<protein>
    <submittedName>
        <fullName evidence="2">Uncharacterized protein</fullName>
    </submittedName>
</protein>
<sequence length="72" mass="7291">MVSGGSKAGRWQTVQGHMQSGALRPKNFGDPSLSSAATLEHIPSSAAARPRTLVRAAEPPAAPHPPAAAGPQ</sequence>
<evidence type="ECO:0000313" key="2">
    <source>
        <dbReference type="EMBL" id="KAJ8333704.1"/>
    </source>
</evidence>
<gene>
    <name evidence="2" type="ORF">SKAU_G00410230</name>
</gene>
<comment type="caution">
    <text evidence="2">The sequence shown here is derived from an EMBL/GenBank/DDBJ whole genome shotgun (WGS) entry which is preliminary data.</text>
</comment>
<dbReference type="Proteomes" id="UP001152622">
    <property type="component" value="Chromosome 22"/>
</dbReference>
<accession>A0A9Q1IBM2</accession>
<reference evidence="2" key="1">
    <citation type="journal article" date="2023" name="Science">
        <title>Genome structures resolve the early diversification of teleost fishes.</title>
        <authorList>
            <person name="Parey E."/>
            <person name="Louis A."/>
            <person name="Montfort J."/>
            <person name="Bouchez O."/>
            <person name="Roques C."/>
            <person name="Iampietro C."/>
            <person name="Lluch J."/>
            <person name="Castinel A."/>
            <person name="Donnadieu C."/>
            <person name="Desvignes T."/>
            <person name="Floi Bucao C."/>
            <person name="Jouanno E."/>
            <person name="Wen M."/>
            <person name="Mejri S."/>
            <person name="Dirks R."/>
            <person name="Jansen H."/>
            <person name="Henkel C."/>
            <person name="Chen W.J."/>
            <person name="Zahm M."/>
            <person name="Cabau C."/>
            <person name="Klopp C."/>
            <person name="Thompson A.W."/>
            <person name="Robinson-Rechavi M."/>
            <person name="Braasch I."/>
            <person name="Lecointre G."/>
            <person name="Bobe J."/>
            <person name="Postlethwait J.H."/>
            <person name="Berthelot C."/>
            <person name="Roest Crollius H."/>
            <person name="Guiguen Y."/>
        </authorList>
    </citation>
    <scope>NUCLEOTIDE SEQUENCE</scope>
    <source>
        <strain evidence="2">WJC10195</strain>
    </source>
</reference>
<name>A0A9Q1IBM2_SYNKA</name>
<dbReference type="EMBL" id="JAINUF010000022">
    <property type="protein sequence ID" value="KAJ8333704.1"/>
    <property type="molecule type" value="Genomic_DNA"/>
</dbReference>
<keyword evidence="3" id="KW-1185">Reference proteome</keyword>
<dbReference type="AlphaFoldDB" id="A0A9Q1IBM2"/>
<evidence type="ECO:0000313" key="3">
    <source>
        <dbReference type="Proteomes" id="UP001152622"/>
    </source>
</evidence>
<feature type="region of interest" description="Disordered" evidence="1">
    <location>
        <begin position="1"/>
        <end position="72"/>
    </location>
</feature>
<evidence type="ECO:0000256" key="1">
    <source>
        <dbReference type="SAM" id="MobiDB-lite"/>
    </source>
</evidence>
<proteinExistence type="predicted"/>
<organism evidence="2 3">
    <name type="scientific">Synaphobranchus kaupii</name>
    <name type="common">Kaup's arrowtooth eel</name>
    <dbReference type="NCBI Taxonomy" id="118154"/>
    <lineage>
        <taxon>Eukaryota</taxon>
        <taxon>Metazoa</taxon>
        <taxon>Chordata</taxon>
        <taxon>Craniata</taxon>
        <taxon>Vertebrata</taxon>
        <taxon>Euteleostomi</taxon>
        <taxon>Actinopterygii</taxon>
        <taxon>Neopterygii</taxon>
        <taxon>Teleostei</taxon>
        <taxon>Anguilliformes</taxon>
        <taxon>Synaphobranchidae</taxon>
        <taxon>Synaphobranchus</taxon>
    </lineage>
</organism>
<dbReference type="OrthoDB" id="8956807at2759"/>